<dbReference type="RefSeq" id="WP_369045047.1">
    <property type="nucleotide sequence ID" value="NZ_CP163302.1"/>
</dbReference>
<dbReference type="Pfam" id="PF13524">
    <property type="entry name" value="Glyco_trans_1_2"/>
    <property type="match status" value="1"/>
</dbReference>
<evidence type="ECO:0000256" key="1">
    <source>
        <dbReference type="ARBA" id="ARBA00022676"/>
    </source>
</evidence>
<reference evidence="4" key="1">
    <citation type="submission" date="2024-07" db="EMBL/GenBank/DDBJ databases">
        <authorList>
            <person name="fu j."/>
        </authorList>
    </citation>
    <scope>NUCLEOTIDE SEQUENCE</scope>
    <source>
        <strain evidence="4">P10A9</strain>
    </source>
</reference>
<dbReference type="Gene3D" id="3.40.50.2000">
    <property type="entry name" value="Glycogen Phosphorylase B"/>
    <property type="match status" value="2"/>
</dbReference>
<dbReference type="GO" id="GO:0016757">
    <property type="term" value="F:glycosyltransferase activity"/>
    <property type="evidence" value="ECO:0007669"/>
    <property type="project" value="UniProtKB-KW"/>
</dbReference>
<proteinExistence type="predicted"/>
<dbReference type="EC" id="2.4.-.-" evidence="4"/>
<evidence type="ECO:0000256" key="2">
    <source>
        <dbReference type="ARBA" id="ARBA00022679"/>
    </source>
</evidence>
<dbReference type="PANTHER" id="PTHR12526">
    <property type="entry name" value="GLYCOSYLTRANSFERASE"/>
    <property type="match status" value="1"/>
</dbReference>
<feature type="domain" description="Spore protein YkvP/CgeB glycosyl transferase-like" evidence="3">
    <location>
        <begin position="211"/>
        <end position="355"/>
    </location>
</feature>
<evidence type="ECO:0000259" key="3">
    <source>
        <dbReference type="Pfam" id="PF13524"/>
    </source>
</evidence>
<dbReference type="CDD" id="cd03801">
    <property type="entry name" value="GT4_PimA-like"/>
    <property type="match status" value="1"/>
</dbReference>
<dbReference type="EMBL" id="CP163302">
    <property type="protein sequence ID" value="XDP44286.1"/>
    <property type="molecule type" value="Genomic_DNA"/>
</dbReference>
<protein>
    <submittedName>
        <fullName evidence="4">Glycosyltransferase family 4 protein</fullName>
        <ecNumber evidence="4">2.4.-.-</ecNumber>
    </submittedName>
</protein>
<name>A0AB39L0D5_9MICC</name>
<accession>A0AB39L0D5</accession>
<dbReference type="AlphaFoldDB" id="A0AB39L0D5"/>
<dbReference type="PANTHER" id="PTHR12526:SF510">
    <property type="entry name" value="D-INOSITOL 3-PHOSPHATE GLYCOSYLTRANSFERASE"/>
    <property type="match status" value="1"/>
</dbReference>
<organism evidence="4">
    <name type="scientific">Sinomonas puerhi</name>
    <dbReference type="NCBI Taxonomy" id="3238584"/>
    <lineage>
        <taxon>Bacteria</taxon>
        <taxon>Bacillati</taxon>
        <taxon>Actinomycetota</taxon>
        <taxon>Actinomycetes</taxon>
        <taxon>Micrococcales</taxon>
        <taxon>Micrococcaceae</taxon>
        <taxon>Sinomonas</taxon>
    </lineage>
</organism>
<evidence type="ECO:0000313" key="4">
    <source>
        <dbReference type="EMBL" id="XDP44286.1"/>
    </source>
</evidence>
<sequence>MTTTTARSLREPRILGLFDHHGILDRAAREAGRPHVPGPYRVDLLDELGFELKTIIPARDRLHRKVRDVVEHRSGVDVDMPLRAVTEAWRADVVFAMFERRAQFVSRLRRRGLRPYADRPFWAVTCWWAEELLHASERTRESIRRDIEGIDGLIVFSENQRSVFASIGVPESKVFPVAFGVDPDFYYPVPETKRRFQVFSAGVDRGRDFESLVAAARLVPEARFDIFTQPGRITEPLPGNVTLHAPVDIMAHRENLRSADLVVVPTHDLAYPTGQSVLLEASACGACVAVTSTEAMDQYIDDGVTALAMPLHDPSGMAEVIRQAHHDPGLRARIGAAARQTVVDRYSFRRMWAEIGALITGSGASRDS</sequence>
<gene>
    <name evidence="4" type="ORF">AB5L97_13505</name>
</gene>
<keyword evidence="1 4" id="KW-0328">Glycosyltransferase</keyword>
<dbReference type="SUPFAM" id="SSF53756">
    <property type="entry name" value="UDP-Glycosyltransferase/glycogen phosphorylase"/>
    <property type="match status" value="1"/>
</dbReference>
<keyword evidence="2 4" id="KW-0808">Transferase</keyword>
<dbReference type="KEGG" id="spue:AB5L97_13505"/>
<dbReference type="InterPro" id="IPR055259">
    <property type="entry name" value="YkvP/CgeB_Glyco_trans-like"/>
</dbReference>